<dbReference type="RefSeq" id="WP_125181578.1">
    <property type="nucleotide sequence ID" value="NZ_QZMU01000001.1"/>
</dbReference>
<comment type="caution">
    <text evidence="1">The sequence shown here is derived from an EMBL/GenBank/DDBJ whole genome shotgun (WGS) entry which is preliminary data.</text>
</comment>
<protein>
    <recommendedName>
        <fullName evidence="3">PilZ domain-containing protein</fullName>
    </recommendedName>
</protein>
<dbReference type="OrthoDB" id="5784740at2"/>
<name>A0A426QKJ4_9GAMM</name>
<reference evidence="1 2" key="1">
    <citation type="journal article" date="2010" name="Int. J. Syst. Evol. Microbiol.">
        <title>Thiohalobacter thiocyanaticus gen. nov., sp. nov., a moderately halophilic, sulfur-oxidizing gammaproteobacterium from hypersaline lakes, that utilizes thiocyanate.</title>
        <authorList>
            <person name="Sorokin D.Y."/>
            <person name="Kovaleva O.L."/>
            <person name="Tourova T.P."/>
            <person name="Muyzer G."/>
        </authorList>
    </citation>
    <scope>NUCLEOTIDE SEQUENCE [LARGE SCALE GENOMIC DNA]</scope>
    <source>
        <strain evidence="1 2">Hrh1</strain>
    </source>
</reference>
<keyword evidence="2" id="KW-1185">Reference proteome</keyword>
<dbReference type="Proteomes" id="UP000287798">
    <property type="component" value="Unassembled WGS sequence"/>
</dbReference>
<gene>
    <name evidence="1" type="ORF">D6C00_09915</name>
</gene>
<sequence>MDHRYSRRFATRVVTVIYHHAVPVAIGVVLNCNRTGVYIETCYQPGNHEHCIDFELTLNRDGRTWRQALRGLIVHRDAGGFGLMVEAEEFNDILELLRPQAVVTGAPDRVALPFN</sequence>
<evidence type="ECO:0000313" key="2">
    <source>
        <dbReference type="Proteomes" id="UP000287798"/>
    </source>
</evidence>
<proteinExistence type="predicted"/>
<accession>A0A426QKJ4</accession>
<evidence type="ECO:0000313" key="1">
    <source>
        <dbReference type="EMBL" id="RRQ22236.1"/>
    </source>
</evidence>
<organism evidence="1 2">
    <name type="scientific">Thiohalobacter thiocyanaticus</name>
    <dbReference type="NCBI Taxonomy" id="585455"/>
    <lineage>
        <taxon>Bacteria</taxon>
        <taxon>Pseudomonadati</taxon>
        <taxon>Pseudomonadota</taxon>
        <taxon>Gammaproteobacteria</taxon>
        <taxon>Thiohalobacterales</taxon>
        <taxon>Thiohalobacteraceae</taxon>
        <taxon>Thiohalobacter</taxon>
    </lineage>
</organism>
<dbReference type="AlphaFoldDB" id="A0A426QKJ4"/>
<dbReference type="EMBL" id="QZMU01000001">
    <property type="protein sequence ID" value="RRQ22236.1"/>
    <property type="molecule type" value="Genomic_DNA"/>
</dbReference>
<evidence type="ECO:0008006" key="3">
    <source>
        <dbReference type="Google" id="ProtNLM"/>
    </source>
</evidence>